<dbReference type="InterPro" id="IPR008969">
    <property type="entry name" value="CarboxyPept-like_regulatory"/>
</dbReference>
<keyword evidence="7 10" id="KW-0472">Membrane</keyword>
<evidence type="ECO:0000313" key="15">
    <source>
        <dbReference type="EMBL" id="SHM60385.1"/>
    </source>
</evidence>
<dbReference type="InterPro" id="IPR012910">
    <property type="entry name" value="Plug_dom"/>
</dbReference>
<dbReference type="GO" id="GO:0009279">
    <property type="term" value="C:cell outer membrane"/>
    <property type="evidence" value="ECO:0007669"/>
    <property type="project" value="UniProtKB-SubCell"/>
</dbReference>
<evidence type="ECO:0000256" key="1">
    <source>
        <dbReference type="ARBA" id="ARBA00004571"/>
    </source>
</evidence>
<keyword evidence="8" id="KW-0675">Receptor</keyword>
<name>A0A1M7K5B5_9BACT</name>
<dbReference type="Gene3D" id="2.170.130.10">
    <property type="entry name" value="TonB-dependent receptor, plug domain"/>
    <property type="match status" value="1"/>
</dbReference>
<organism evidence="15 16">
    <name type="scientific">Cyclobacterium lianum</name>
    <dbReference type="NCBI Taxonomy" id="388280"/>
    <lineage>
        <taxon>Bacteria</taxon>
        <taxon>Pseudomonadati</taxon>
        <taxon>Bacteroidota</taxon>
        <taxon>Cytophagia</taxon>
        <taxon>Cytophagales</taxon>
        <taxon>Cyclobacteriaceae</taxon>
        <taxon>Cyclobacterium</taxon>
    </lineage>
</organism>
<dbReference type="InterPro" id="IPR039426">
    <property type="entry name" value="TonB-dep_rcpt-like"/>
</dbReference>
<keyword evidence="4 10" id="KW-0812">Transmembrane</keyword>
<gene>
    <name evidence="15" type="ORF">SAMN04488057_102299</name>
</gene>
<evidence type="ECO:0000256" key="10">
    <source>
        <dbReference type="PROSITE-ProRule" id="PRU01360"/>
    </source>
</evidence>
<dbReference type="PROSITE" id="PS52016">
    <property type="entry name" value="TONB_DEPENDENT_REC_3"/>
    <property type="match status" value="1"/>
</dbReference>
<feature type="domain" description="TonB-dependent receptor-like beta-barrel" evidence="13">
    <location>
        <begin position="262"/>
        <end position="724"/>
    </location>
</feature>
<evidence type="ECO:0000256" key="6">
    <source>
        <dbReference type="ARBA" id="ARBA00023077"/>
    </source>
</evidence>
<evidence type="ECO:0000259" key="13">
    <source>
        <dbReference type="Pfam" id="PF00593"/>
    </source>
</evidence>
<comment type="subcellular location">
    <subcellularLocation>
        <location evidence="1 10">Cell outer membrane</location>
        <topology evidence="1 10">Multi-pass membrane protein</topology>
    </subcellularLocation>
</comment>
<keyword evidence="2 10" id="KW-0813">Transport</keyword>
<keyword evidence="6 11" id="KW-0798">TonB box</keyword>
<evidence type="ECO:0000256" key="2">
    <source>
        <dbReference type="ARBA" id="ARBA00022448"/>
    </source>
</evidence>
<keyword evidence="3 10" id="KW-1134">Transmembrane beta strand</keyword>
<dbReference type="InterPro" id="IPR037066">
    <property type="entry name" value="Plug_dom_sf"/>
</dbReference>
<keyword evidence="9 10" id="KW-0998">Cell outer membrane</keyword>
<dbReference type="GO" id="GO:0044718">
    <property type="term" value="P:siderophore transmembrane transport"/>
    <property type="evidence" value="ECO:0007669"/>
    <property type="project" value="TreeGrafter"/>
</dbReference>
<evidence type="ECO:0000256" key="4">
    <source>
        <dbReference type="ARBA" id="ARBA00022692"/>
    </source>
</evidence>
<dbReference type="InterPro" id="IPR036942">
    <property type="entry name" value="Beta-barrel_TonB_sf"/>
</dbReference>
<evidence type="ECO:0000256" key="3">
    <source>
        <dbReference type="ARBA" id="ARBA00022452"/>
    </source>
</evidence>
<evidence type="ECO:0000256" key="12">
    <source>
        <dbReference type="SAM" id="SignalP"/>
    </source>
</evidence>
<dbReference type="RefSeq" id="WP_073092505.1">
    <property type="nucleotide sequence ID" value="NZ_FRCY01000002.1"/>
</dbReference>
<dbReference type="Pfam" id="PF00593">
    <property type="entry name" value="TonB_dep_Rec_b-barrel"/>
    <property type="match status" value="1"/>
</dbReference>
<keyword evidence="5 12" id="KW-0732">Signal</keyword>
<dbReference type="Pfam" id="PF07715">
    <property type="entry name" value="Plug"/>
    <property type="match status" value="1"/>
</dbReference>
<protein>
    <submittedName>
        <fullName evidence="15">Iron complex outermembrane recepter protein</fullName>
    </submittedName>
</protein>
<dbReference type="Proteomes" id="UP000184513">
    <property type="component" value="Unassembled WGS sequence"/>
</dbReference>
<dbReference type="InterPro" id="IPR000531">
    <property type="entry name" value="Beta-barrel_TonB"/>
</dbReference>
<proteinExistence type="inferred from homology"/>
<comment type="similarity">
    <text evidence="10 11">Belongs to the TonB-dependent receptor family.</text>
</comment>
<reference evidence="15 16" key="1">
    <citation type="submission" date="2016-11" db="EMBL/GenBank/DDBJ databases">
        <authorList>
            <person name="Jaros S."/>
            <person name="Januszkiewicz K."/>
            <person name="Wedrychowicz H."/>
        </authorList>
    </citation>
    <scope>NUCLEOTIDE SEQUENCE [LARGE SCALE GENOMIC DNA]</scope>
    <source>
        <strain evidence="15 16">CGMCC 1.6102</strain>
    </source>
</reference>
<accession>A0A1M7K5B5</accession>
<feature type="signal peptide" evidence="12">
    <location>
        <begin position="1"/>
        <end position="20"/>
    </location>
</feature>
<evidence type="ECO:0000313" key="16">
    <source>
        <dbReference type="Proteomes" id="UP000184513"/>
    </source>
</evidence>
<feature type="domain" description="TonB-dependent receptor plug" evidence="14">
    <location>
        <begin position="119"/>
        <end position="223"/>
    </location>
</feature>
<feature type="chain" id="PRO_5012974933" evidence="12">
    <location>
        <begin position="21"/>
        <end position="756"/>
    </location>
</feature>
<evidence type="ECO:0000256" key="5">
    <source>
        <dbReference type="ARBA" id="ARBA00022729"/>
    </source>
</evidence>
<evidence type="ECO:0000256" key="8">
    <source>
        <dbReference type="ARBA" id="ARBA00023170"/>
    </source>
</evidence>
<dbReference type="SUPFAM" id="SSF56935">
    <property type="entry name" value="Porins"/>
    <property type="match status" value="1"/>
</dbReference>
<dbReference type="PANTHER" id="PTHR30069:SF29">
    <property type="entry name" value="HEMOGLOBIN AND HEMOGLOBIN-HAPTOGLOBIN-BINDING PROTEIN 1-RELATED"/>
    <property type="match status" value="1"/>
</dbReference>
<dbReference type="PANTHER" id="PTHR30069">
    <property type="entry name" value="TONB-DEPENDENT OUTER MEMBRANE RECEPTOR"/>
    <property type="match status" value="1"/>
</dbReference>
<dbReference type="Gene3D" id="2.40.170.20">
    <property type="entry name" value="TonB-dependent receptor, beta-barrel domain"/>
    <property type="match status" value="1"/>
</dbReference>
<evidence type="ECO:0000256" key="11">
    <source>
        <dbReference type="RuleBase" id="RU003357"/>
    </source>
</evidence>
<evidence type="ECO:0000259" key="14">
    <source>
        <dbReference type="Pfam" id="PF07715"/>
    </source>
</evidence>
<keyword evidence="16" id="KW-1185">Reference proteome</keyword>
<dbReference type="EMBL" id="FRCY01000002">
    <property type="protein sequence ID" value="SHM60385.1"/>
    <property type="molecule type" value="Genomic_DNA"/>
</dbReference>
<evidence type="ECO:0000256" key="9">
    <source>
        <dbReference type="ARBA" id="ARBA00023237"/>
    </source>
</evidence>
<dbReference type="GO" id="GO:0015344">
    <property type="term" value="F:siderophore uptake transmembrane transporter activity"/>
    <property type="evidence" value="ECO:0007669"/>
    <property type="project" value="TreeGrafter"/>
</dbReference>
<dbReference type="Gene3D" id="2.60.40.1120">
    <property type="entry name" value="Carboxypeptidase-like, regulatory domain"/>
    <property type="match status" value="1"/>
</dbReference>
<dbReference type="SUPFAM" id="SSF49464">
    <property type="entry name" value="Carboxypeptidase regulatory domain-like"/>
    <property type="match status" value="1"/>
</dbReference>
<sequence length="756" mass="83577">MKLLFTLLTGLWAGISLVQAQNLSVSGTITDAETSIPIPGVTVYLPELSRGTATDDQGHFTLEKLPGRNMPLQFSYLGYATVLYKINPAELSGPLAIAMDPATTTVDEVVVSGVYVMGKESSPISIEKINKGAILKNPSPSLMTALAKTPGVSEVSLGPGISKPVIRGLSFSRVLSVYQGARFENQQWGADHGLGLTETGLAGVEIIKGPASIIYGSGAMAGVVNLIEEPDATAGEIDGDVNLRFYGNSLGRRFESGVKGAAANGVFWSLRGAMESHADYLDGSGRAVGNTRFNTKNLKAGLGLRKKWGDTRLRYTLLEQELGILDENNQELLVTSRNDRNAQLPFQQVSDHFLNSETNLFLGGDKVKATFGYHWNFREETETDFDQVDLGLRQSNFMYDLKYYKSLSNKTETIFGIQGFYLNTRNNENAAEILIPDAIKDDRSAYVLINHAPEQWVLQAGIRYDFRKVTADASGANFLDYGFELPGVPEDRKLERSFAGWTASGGATFRPSEQWRFRLNVASGFRAPDLAELYSNGPHPGTARFERGSAGFDREQNVQADLGVRYKASGFSLSVEGFYNVVNNYIYFAPTEERVGELTVWQFEQDNARLYGGEALLEWYPAGLSWISGNTSYSIAIGRRRSDQSYLPYIPAFRWNQELGFTLRDIGKIKNPYLNVTGSLVLDQDRPAPLEEPTPGYYLMGLHLGSSFNVWQQDLHAFISANNLLNTSYLDHMSLYRPFGVNQIGRNISLNLQFQF</sequence>
<evidence type="ECO:0000256" key="7">
    <source>
        <dbReference type="ARBA" id="ARBA00023136"/>
    </source>
</evidence>
<dbReference type="AlphaFoldDB" id="A0A1M7K5B5"/>
<dbReference type="Pfam" id="PF13715">
    <property type="entry name" value="CarbopepD_reg_2"/>
    <property type="match status" value="1"/>
</dbReference>
<dbReference type="STRING" id="388280.SAMN04488057_102299"/>
<dbReference type="OrthoDB" id="9795928at2"/>